<dbReference type="EMBL" id="LWDF02001306">
    <property type="protein sequence ID" value="KAE8239465.1"/>
    <property type="molecule type" value="Genomic_DNA"/>
</dbReference>
<sequence length="141" mass="15120">MGLLKRIFGSAQRAGPSSERMQVDDDSSNAQSLPESATAVASTSRTGSGRVGSSARPAQGPPPGPPPKRPPTVDFSSPAEAAGSLWAPLRDPCSQPRLKGAKVVFEDDDQRLLSPHTRTDSTRIRKLKPRKYQLALFEQAK</sequence>
<organism evidence="2 3">
    <name type="scientific">Tilletia indica</name>
    <dbReference type="NCBI Taxonomy" id="43049"/>
    <lineage>
        <taxon>Eukaryota</taxon>
        <taxon>Fungi</taxon>
        <taxon>Dikarya</taxon>
        <taxon>Basidiomycota</taxon>
        <taxon>Ustilaginomycotina</taxon>
        <taxon>Exobasidiomycetes</taxon>
        <taxon>Tilletiales</taxon>
        <taxon>Tilletiaceae</taxon>
        <taxon>Tilletia</taxon>
    </lineage>
</organism>
<dbReference type="AlphaFoldDB" id="A0A8T8SH15"/>
<proteinExistence type="predicted"/>
<feature type="non-terminal residue" evidence="2">
    <location>
        <position position="1"/>
    </location>
</feature>
<gene>
    <name evidence="2" type="ORF">A4X13_0g8190</name>
</gene>
<evidence type="ECO:0000256" key="1">
    <source>
        <dbReference type="SAM" id="MobiDB-lite"/>
    </source>
</evidence>
<name>A0A8T8SH15_9BASI</name>
<keyword evidence="3" id="KW-1185">Reference proteome</keyword>
<evidence type="ECO:0000313" key="2">
    <source>
        <dbReference type="EMBL" id="KAE8239465.1"/>
    </source>
</evidence>
<evidence type="ECO:0000313" key="3">
    <source>
        <dbReference type="Proteomes" id="UP000077521"/>
    </source>
</evidence>
<accession>A0A8T8SH15</accession>
<reference evidence="2" key="1">
    <citation type="submission" date="2016-04" db="EMBL/GenBank/DDBJ databases">
        <authorList>
            <person name="Nguyen H.D."/>
            <person name="Samba Siva P."/>
            <person name="Cullis J."/>
            <person name="Levesque C.A."/>
            <person name="Hambleton S."/>
        </authorList>
    </citation>
    <scope>NUCLEOTIDE SEQUENCE</scope>
    <source>
        <strain evidence="2">DAOMC 236416</strain>
    </source>
</reference>
<feature type="compositionally biased region" description="Pro residues" evidence="1">
    <location>
        <begin position="59"/>
        <end position="70"/>
    </location>
</feature>
<dbReference type="Proteomes" id="UP000077521">
    <property type="component" value="Unassembled WGS sequence"/>
</dbReference>
<feature type="region of interest" description="Disordered" evidence="1">
    <location>
        <begin position="1"/>
        <end position="93"/>
    </location>
</feature>
<feature type="compositionally biased region" description="Low complexity" evidence="1">
    <location>
        <begin position="41"/>
        <end position="58"/>
    </location>
</feature>
<protein>
    <submittedName>
        <fullName evidence="2">Uncharacterized protein</fullName>
    </submittedName>
</protein>
<reference evidence="2" key="2">
    <citation type="journal article" date="2019" name="IMA Fungus">
        <title>Genome sequencing and comparison of five Tilletia species to identify candidate genes for the detection of regulated species infecting wheat.</title>
        <authorList>
            <person name="Nguyen H.D.T."/>
            <person name="Sultana T."/>
            <person name="Kesanakurti P."/>
            <person name="Hambleton S."/>
        </authorList>
    </citation>
    <scope>NUCLEOTIDE SEQUENCE</scope>
    <source>
        <strain evidence="2">DAOMC 236416</strain>
    </source>
</reference>
<comment type="caution">
    <text evidence="2">The sequence shown here is derived from an EMBL/GenBank/DDBJ whole genome shotgun (WGS) entry which is preliminary data.</text>
</comment>